<name>A2FVT7_TRIV3</name>
<keyword evidence="1" id="KW-1133">Transmembrane helix</keyword>
<evidence type="ECO:0000313" key="3">
    <source>
        <dbReference type="Proteomes" id="UP000001542"/>
    </source>
</evidence>
<feature type="transmembrane region" description="Helical" evidence="1">
    <location>
        <begin position="56"/>
        <end position="77"/>
    </location>
</feature>
<dbReference type="Proteomes" id="UP000001542">
    <property type="component" value="Unassembled WGS sequence"/>
</dbReference>
<dbReference type="KEGG" id="tva:4748682"/>
<feature type="transmembrane region" description="Helical" evidence="1">
    <location>
        <begin position="28"/>
        <end position="50"/>
    </location>
</feature>
<organism evidence="2 3">
    <name type="scientific">Trichomonas vaginalis (strain ATCC PRA-98 / G3)</name>
    <dbReference type="NCBI Taxonomy" id="412133"/>
    <lineage>
        <taxon>Eukaryota</taxon>
        <taxon>Metamonada</taxon>
        <taxon>Parabasalia</taxon>
        <taxon>Trichomonadida</taxon>
        <taxon>Trichomonadidae</taxon>
        <taxon>Trichomonas</taxon>
    </lineage>
</organism>
<evidence type="ECO:0000313" key="2">
    <source>
        <dbReference type="EMBL" id="EAX90990.1"/>
    </source>
</evidence>
<keyword evidence="3" id="KW-1185">Reference proteome</keyword>
<keyword evidence="1" id="KW-0812">Transmembrane</keyword>
<dbReference type="AlphaFoldDB" id="A2FVT7"/>
<dbReference type="InParanoid" id="A2FVT7"/>
<sequence>MNQNYEAFVRSYVEQEAKHDPSTHNYSIYIYSIICIGFILLGISTFSNVLPATLCTIVSIIGTLMSSLVLIVFWDLYQKTLKTRSLDEITDVSQESGV</sequence>
<dbReference type="SMR" id="A2FVT7"/>
<gene>
    <name evidence="2" type="ORF">TVAG_200910</name>
</gene>
<keyword evidence="1" id="KW-0472">Membrane</keyword>
<dbReference type="VEuPathDB" id="TrichDB:TVAGG3_0533320"/>
<reference evidence="2" key="2">
    <citation type="journal article" date="2007" name="Science">
        <title>Draft genome sequence of the sexually transmitted pathogen Trichomonas vaginalis.</title>
        <authorList>
            <person name="Carlton J.M."/>
            <person name="Hirt R.P."/>
            <person name="Silva J.C."/>
            <person name="Delcher A.L."/>
            <person name="Schatz M."/>
            <person name="Zhao Q."/>
            <person name="Wortman J.R."/>
            <person name="Bidwell S.L."/>
            <person name="Alsmark U.C.M."/>
            <person name="Besteiro S."/>
            <person name="Sicheritz-Ponten T."/>
            <person name="Noel C.J."/>
            <person name="Dacks J.B."/>
            <person name="Foster P.G."/>
            <person name="Simillion C."/>
            <person name="Van de Peer Y."/>
            <person name="Miranda-Saavedra D."/>
            <person name="Barton G.J."/>
            <person name="Westrop G.D."/>
            <person name="Mueller S."/>
            <person name="Dessi D."/>
            <person name="Fiori P.L."/>
            <person name="Ren Q."/>
            <person name="Paulsen I."/>
            <person name="Zhang H."/>
            <person name="Bastida-Corcuera F.D."/>
            <person name="Simoes-Barbosa A."/>
            <person name="Brown M.T."/>
            <person name="Hayes R.D."/>
            <person name="Mukherjee M."/>
            <person name="Okumura C.Y."/>
            <person name="Schneider R."/>
            <person name="Smith A.J."/>
            <person name="Vanacova S."/>
            <person name="Villalvazo M."/>
            <person name="Haas B.J."/>
            <person name="Pertea M."/>
            <person name="Feldblyum T.V."/>
            <person name="Utterback T.R."/>
            <person name="Shu C.L."/>
            <person name="Osoegawa K."/>
            <person name="de Jong P.J."/>
            <person name="Hrdy I."/>
            <person name="Horvathova L."/>
            <person name="Zubacova Z."/>
            <person name="Dolezal P."/>
            <person name="Malik S.B."/>
            <person name="Logsdon J.M. Jr."/>
            <person name="Henze K."/>
            <person name="Gupta A."/>
            <person name="Wang C.C."/>
            <person name="Dunne R.L."/>
            <person name="Upcroft J.A."/>
            <person name="Upcroft P."/>
            <person name="White O."/>
            <person name="Salzberg S.L."/>
            <person name="Tang P."/>
            <person name="Chiu C.-H."/>
            <person name="Lee Y.-S."/>
            <person name="Embley T.M."/>
            <person name="Coombs G.H."/>
            <person name="Mottram J.C."/>
            <person name="Tachezy J."/>
            <person name="Fraser-Liggett C.M."/>
            <person name="Johnson P.J."/>
        </authorList>
    </citation>
    <scope>NUCLEOTIDE SEQUENCE [LARGE SCALE GENOMIC DNA]</scope>
    <source>
        <strain evidence="2">G3</strain>
    </source>
</reference>
<protein>
    <submittedName>
        <fullName evidence="2">Uncharacterized protein</fullName>
    </submittedName>
</protein>
<dbReference type="VEuPathDB" id="TrichDB:TVAG_200910"/>
<dbReference type="EMBL" id="DS114067">
    <property type="protein sequence ID" value="EAX90990.1"/>
    <property type="molecule type" value="Genomic_DNA"/>
</dbReference>
<dbReference type="RefSeq" id="XP_001303920.1">
    <property type="nucleotide sequence ID" value="XM_001303919.1"/>
</dbReference>
<reference evidence="2" key="1">
    <citation type="submission" date="2006-10" db="EMBL/GenBank/DDBJ databases">
        <authorList>
            <person name="Amadeo P."/>
            <person name="Zhao Q."/>
            <person name="Wortman J."/>
            <person name="Fraser-Liggett C."/>
            <person name="Carlton J."/>
        </authorList>
    </citation>
    <scope>NUCLEOTIDE SEQUENCE</scope>
    <source>
        <strain evidence="2">G3</strain>
    </source>
</reference>
<accession>A2FVT7</accession>
<evidence type="ECO:0000256" key="1">
    <source>
        <dbReference type="SAM" id="Phobius"/>
    </source>
</evidence>
<proteinExistence type="predicted"/>